<keyword evidence="11 14" id="KW-1133">Transmembrane helix</keyword>
<dbReference type="EC" id="2.7.13.3" evidence="14"/>
<evidence type="ECO:0000256" key="3">
    <source>
        <dbReference type="ARBA" id="ARBA00022475"/>
    </source>
</evidence>
<dbReference type="SUPFAM" id="SSF158472">
    <property type="entry name" value="HAMP domain-like"/>
    <property type="match status" value="1"/>
</dbReference>
<evidence type="ECO:0000313" key="17">
    <source>
        <dbReference type="EMBL" id="SEK02277.1"/>
    </source>
</evidence>
<dbReference type="InterPro" id="IPR036890">
    <property type="entry name" value="HATPase_C_sf"/>
</dbReference>
<dbReference type="InterPro" id="IPR005467">
    <property type="entry name" value="His_kinase_dom"/>
</dbReference>
<evidence type="ECO:0000256" key="2">
    <source>
        <dbReference type="ARBA" id="ARBA00004429"/>
    </source>
</evidence>
<name>A0AAQ1GJ15_9BURK</name>
<dbReference type="GO" id="GO:0005886">
    <property type="term" value="C:plasma membrane"/>
    <property type="evidence" value="ECO:0007669"/>
    <property type="project" value="UniProtKB-SubCell"/>
</dbReference>
<feature type="transmembrane region" description="Helical" evidence="14">
    <location>
        <begin position="190"/>
        <end position="209"/>
    </location>
</feature>
<comment type="subcellular location">
    <subcellularLocation>
        <location evidence="2">Cell inner membrane</location>
        <topology evidence="2">Multi-pass membrane protein</topology>
    </subcellularLocation>
</comment>
<feature type="domain" description="HAMP" evidence="16">
    <location>
        <begin position="210"/>
        <end position="263"/>
    </location>
</feature>
<dbReference type="Pfam" id="PF00672">
    <property type="entry name" value="HAMP"/>
    <property type="match status" value="1"/>
</dbReference>
<dbReference type="InterPro" id="IPR050428">
    <property type="entry name" value="TCS_sensor_his_kinase"/>
</dbReference>
<dbReference type="Pfam" id="PF02518">
    <property type="entry name" value="HATPase_c"/>
    <property type="match status" value="1"/>
</dbReference>
<dbReference type="InterPro" id="IPR006290">
    <property type="entry name" value="CztS_silS_copS"/>
</dbReference>
<keyword evidence="3 14" id="KW-1003">Cell membrane</keyword>
<keyword evidence="13 14" id="KW-0472">Membrane</keyword>
<dbReference type="FunFam" id="1.10.287.130:FF:000001">
    <property type="entry name" value="Two-component sensor histidine kinase"/>
    <property type="match status" value="1"/>
</dbReference>
<protein>
    <recommendedName>
        <fullName evidence="14">Sensor protein</fullName>
        <ecNumber evidence="14">2.7.13.3</ecNumber>
    </recommendedName>
</protein>
<dbReference type="Gene3D" id="1.10.287.130">
    <property type="match status" value="1"/>
</dbReference>
<evidence type="ECO:0000259" key="15">
    <source>
        <dbReference type="PROSITE" id="PS50109"/>
    </source>
</evidence>
<keyword evidence="8 14" id="KW-0547">Nucleotide-binding</keyword>
<dbReference type="RefSeq" id="WP_074985352.1">
    <property type="nucleotide sequence ID" value="NZ_CADFGN010000001.1"/>
</dbReference>
<dbReference type="SUPFAM" id="SSF55874">
    <property type="entry name" value="ATPase domain of HSP90 chaperone/DNA topoisomerase II/histidine kinase"/>
    <property type="match status" value="1"/>
</dbReference>
<accession>A0AAQ1GJ15</accession>
<comment type="catalytic activity">
    <reaction evidence="1 14">
        <text>ATP + protein L-histidine = ADP + protein N-phospho-L-histidine.</text>
        <dbReference type="EC" id="2.7.13.3"/>
    </reaction>
</comment>
<evidence type="ECO:0000256" key="1">
    <source>
        <dbReference type="ARBA" id="ARBA00000085"/>
    </source>
</evidence>
<keyword evidence="5" id="KW-0597">Phosphoprotein</keyword>
<dbReference type="GO" id="GO:0005524">
    <property type="term" value="F:ATP binding"/>
    <property type="evidence" value="ECO:0007669"/>
    <property type="project" value="UniProtKB-KW"/>
</dbReference>
<feature type="domain" description="Histidine kinase" evidence="15">
    <location>
        <begin position="271"/>
        <end position="490"/>
    </location>
</feature>
<evidence type="ECO:0000256" key="4">
    <source>
        <dbReference type="ARBA" id="ARBA00022519"/>
    </source>
</evidence>
<feature type="transmembrane region" description="Helical" evidence="14">
    <location>
        <begin position="6"/>
        <end position="30"/>
    </location>
</feature>
<dbReference type="SUPFAM" id="SSF47384">
    <property type="entry name" value="Homodimeric domain of signal transducing histidine kinase"/>
    <property type="match status" value="1"/>
</dbReference>
<dbReference type="InterPro" id="IPR048590">
    <property type="entry name" value="CusS-like_sensor"/>
</dbReference>
<dbReference type="SMART" id="SM00388">
    <property type="entry name" value="HisKA"/>
    <property type="match status" value="1"/>
</dbReference>
<dbReference type="Pfam" id="PF21085">
    <property type="entry name" value="CusS"/>
    <property type="match status" value="1"/>
</dbReference>
<evidence type="ECO:0000256" key="10">
    <source>
        <dbReference type="ARBA" id="ARBA00022840"/>
    </source>
</evidence>
<dbReference type="CDD" id="cd06225">
    <property type="entry name" value="HAMP"/>
    <property type="match status" value="1"/>
</dbReference>
<keyword evidence="10 14" id="KW-0067">ATP-binding</keyword>
<dbReference type="InterPro" id="IPR003661">
    <property type="entry name" value="HisK_dim/P_dom"/>
</dbReference>
<proteinExistence type="predicted"/>
<dbReference type="AlphaFoldDB" id="A0AAQ1GJ15"/>
<evidence type="ECO:0000256" key="9">
    <source>
        <dbReference type="ARBA" id="ARBA00022777"/>
    </source>
</evidence>
<evidence type="ECO:0000256" key="6">
    <source>
        <dbReference type="ARBA" id="ARBA00022679"/>
    </source>
</evidence>
<dbReference type="Gene3D" id="6.10.340.10">
    <property type="match status" value="1"/>
</dbReference>
<keyword evidence="4 14" id="KW-0997">Cell inner membrane</keyword>
<dbReference type="GO" id="GO:0000155">
    <property type="term" value="F:phosphorelay sensor kinase activity"/>
    <property type="evidence" value="ECO:0007669"/>
    <property type="project" value="InterPro"/>
</dbReference>
<sequence>MPRRSLAVTLAVAFSATTLAVFVCVGWYLYLALAQQVRKHDDQDVVLAARHVRRLATELGSPQDALAHAQRLSSAVLGNPALALQIVDAQGRQLAAHDEGETFDEPPTPLSNAIASADVDLSPAHAGALVLAPDARITDSAIREWRSAHGVPVRSIAFDVTLRDGATVRVAIARDMRGPLSLLDSYRDTLAFAGSVGTLVVLLGSYAWIRLALRPLRQIAEQAREVTAYRLDQPIRVKHVPGELATLVASLNAMLERLHAGFQRLSQFTADLAHDMRTPLSNIRGATEIALARPRPEEEYQTVLASNLEECERLSRMIENVIFLARAEHPRFETRRRAVNVHDELERIAGYFEGLAEEAGLAIRVDGGGTVNVDVELFRRALNNLIANALRYTPAGGTIVLTATPSAHALDVVVDNPGTPIAPEHLERIFERFYRADPSRTSAPDAMGSGASAGLGLAIVRTVMELHGGSVRAESDARSTRFILRFVDDAA</sequence>
<reference evidence="17 18" key="1">
    <citation type="submission" date="2016-10" db="EMBL/GenBank/DDBJ databases">
        <authorList>
            <person name="Varghese N."/>
            <person name="Submissions S."/>
        </authorList>
    </citation>
    <scope>NUCLEOTIDE SEQUENCE [LARGE SCALE GENOMIC DNA]</scope>
    <source>
        <strain evidence="17 18">LMG 22274</strain>
    </source>
</reference>
<organism evidence="17 18">
    <name type="scientific">Paraburkholderia tropica</name>
    <dbReference type="NCBI Taxonomy" id="92647"/>
    <lineage>
        <taxon>Bacteria</taxon>
        <taxon>Pseudomonadati</taxon>
        <taxon>Pseudomonadota</taxon>
        <taxon>Betaproteobacteria</taxon>
        <taxon>Burkholderiales</taxon>
        <taxon>Burkholderiaceae</taxon>
        <taxon>Paraburkholderia</taxon>
    </lineage>
</organism>
<dbReference type="InterPro" id="IPR003594">
    <property type="entry name" value="HATPase_dom"/>
</dbReference>
<evidence type="ECO:0000256" key="7">
    <source>
        <dbReference type="ARBA" id="ARBA00022692"/>
    </source>
</evidence>
<evidence type="ECO:0000313" key="18">
    <source>
        <dbReference type="Proteomes" id="UP000183529"/>
    </source>
</evidence>
<keyword evidence="6 14" id="KW-0808">Transferase</keyword>
<dbReference type="SMART" id="SM00387">
    <property type="entry name" value="HATPase_c"/>
    <property type="match status" value="1"/>
</dbReference>
<comment type="caution">
    <text evidence="17">The sequence shown here is derived from an EMBL/GenBank/DDBJ whole genome shotgun (WGS) entry which is preliminary data.</text>
</comment>
<keyword evidence="12 14" id="KW-0902">Two-component regulatory system</keyword>
<evidence type="ECO:0000256" key="14">
    <source>
        <dbReference type="RuleBase" id="RU364088"/>
    </source>
</evidence>
<evidence type="ECO:0000256" key="11">
    <source>
        <dbReference type="ARBA" id="ARBA00022989"/>
    </source>
</evidence>
<dbReference type="Gene3D" id="3.30.565.10">
    <property type="entry name" value="Histidine kinase-like ATPase, C-terminal domain"/>
    <property type="match status" value="1"/>
</dbReference>
<dbReference type="PROSITE" id="PS50109">
    <property type="entry name" value="HIS_KIN"/>
    <property type="match status" value="1"/>
</dbReference>
<dbReference type="PANTHER" id="PTHR45436">
    <property type="entry name" value="SENSOR HISTIDINE KINASE YKOH"/>
    <property type="match status" value="1"/>
</dbReference>
<keyword evidence="9 14" id="KW-0418">Kinase</keyword>
<dbReference type="PANTHER" id="PTHR45436:SF15">
    <property type="entry name" value="SENSOR HISTIDINE KINASE CUSS"/>
    <property type="match status" value="1"/>
</dbReference>
<dbReference type="NCBIfam" id="TIGR01386">
    <property type="entry name" value="cztS_silS_copS"/>
    <property type="match status" value="1"/>
</dbReference>
<evidence type="ECO:0000256" key="5">
    <source>
        <dbReference type="ARBA" id="ARBA00022553"/>
    </source>
</evidence>
<dbReference type="CDD" id="cd00082">
    <property type="entry name" value="HisKA"/>
    <property type="match status" value="1"/>
</dbReference>
<dbReference type="SMART" id="SM00304">
    <property type="entry name" value="HAMP"/>
    <property type="match status" value="1"/>
</dbReference>
<dbReference type="InterPro" id="IPR036097">
    <property type="entry name" value="HisK_dim/P_sf"/>
</dbReference>
<evidence type="ECO:0000259" key="16">
    <source>
        <dbReference type="PROSITE" id="PS50885"/>
    </source>
</evidence>
<comment type="function">
    <text evidence="14">Member of a two-component regulatory system.</text>
</comment>
<gene>
    <name evidence="17" type="ORF">SAMN05216550_113153</name>
</gene>
<keyword evidence="7 14" id="KW-0812">Transmembrane</keyword>
<evidence type="ECO:0000256" key="13">
    <source>
        <dbReference type="ARBA" id="ARBA00023136"/>
    </source>
</evidence>
<dbReference type="Proteomes" id="UP000183529">
    <property type="component" value="Unassembled WGS sequence"/>
</dbReference>
<evidence type="ECO:0000256" key="12">
    <source>
        <dbReference type="ARBA" id="ARBA00023012"/>
    </source>
</evidence>
<evidence type="ECO:0000256" key="8">
    <source>
        <dbReference type="ARBA" id="ARBA00022741"/>
    </source>
</evidence>
<dbReference type="CDD" id="cd00075">
    <property type="entry name" value="HATPase"/>
    <property type="match status" value="1"/>
</dbReference>
<dbReference type="Pfam" id="PF00512">
    <property type="entry name" value="HisKA"/>
    <property type="match status" value="1"/>
</dbReference>
<dbReference type="PROSITE" id="PS50885">
    <property type="entry name" value="HAMP"/>
    <property type="match status" value="1"/>
</dbReference>
<dbReference type="EMBL" id="FNZM01000013">
    <property type="protein sequence ID" value="SEK02277.1"/>
    <property type="molecule type" value="Genomic_DNA"/>
</dbReference>
<dbReference type="InterPro" id="IPR003660">
    <property type="entry name" value="HAMP_dom"/>
</dbReference>